<sequence>PICSIFFREPFHSLTYSGRSKVAPNGTALAEAQGSGESSSLSPIMRSIPTSTIFSHWSTPRSSLTVSLVHALYPCPAAILAYLEIFAIQGYIPAQYEITNTSPRPILARQRNFGPPLPAGRLALYGSC</sequence>
<evidence type="ECO:0000313" key="2">
    <source>
        <dbReference type="Proteomes" id="UP001295794"/>
    </source>
</evidence>
<comment type="caution">
    <text evidence="1">The sequence shown here is derived from an EMBL/GenBank/DDBJ whole genome shotgun (WGS) entry which is preliminary data.</text>
</comment>
<feature type="non-terminal residue" evidence="1">
    <location>
        <position position="128"/>
    </location>
</feature>
<gene>
    <name evidence="1" type="ORF">MYCIT1_LOCUS27837</name>
</gene>
<accession>A0AAD2K4N3</accession>
<organism evidence="1 2">
    <name type="scientific">Mycena citricolor</name>
    <dbReference type="NCBI Taxonomy" id="2018698"/>
    <lineage>
        <taxon>Eukaryota</taxon>
        <taxon>Fungi</taxon>
        <taxon>Dikarya</taxon>
        <taxon>Basidiomycota</taxon>
        <taxon>Agaricomycotina</taxon>
        <taxon>Agaricomycetes</taxon>
        <taxon>Agaricomycetidae</taxon>
        <taxon>Agaricales</taxon>
        <taxon>Marasmiineae</taxon>
        <taxon>Mycenaceae</taxon>
        <taxon>Mycena</taxon>
    </lineage>
</organism>
<reference evidence="1" key="1">
    <citation type="submission" date="2023-11" db="EMBL/GenBank/DDBJ databases">
        <authorList>
            <person name="De Vega J J."/>
            <person name="De Vega J J."/>
        </authorList>
    </citation>
    <scope>NUCLEOTIDE SEQUENCE</scope>
</reference>
<dbReference type="EMBL" id="CAVNYO010000422">
    <property type="protein sequence ID" value="CAK5278468.1"/>
    <property type="molecule type" value="Genomic_DNA"/>
</dbReference>
<proteinExistence type="predicted"/>
<name>A0AAD2K4N3_9AGAR</name>
<protein>
    <submittedName>
        <fullName evidence="1">Uncharacterized protein</fullName>
    </submittedName>
</protein>
<evidence type="ECO:0000313" key="1">
    <source>
        <dbReference type="EMBL" id="CAK5278468.1"/>
    </source>
</evidence>
<keyword evidence="2" id="KW-1185">Reference proteome</keyword>
<dbReference type="Proteomes" id="UP001295794">
    <property type="component" value="Unassembled WGS sequence"/>
</dbReference>
<dbReference type="AlphaFoldDB" id="A0AAD2K4N3"/>